<evidence type="ECO:0000256" key="8">
    <source>
        <dbReference type="SAM" id="MobiDB-lite"/>
    </source>
</evidence>
<dbReference type="GO" id="GO:0090729">
    <property type="term" value="F:toxin activity"/>
    <property type="evidence" value="ECO:0007669"/>
    <property type="project" value="UniProtKB-KW"/>
</dbReference>
<name>A0A370HQE7_9HYPH</name>
<proteinExistence type="predicted"/>
<dbReference type="Proteomes" id="UP000254925">
    <property type="component" value="Unassembled WGS sequence"/>
</dbReference>
<dbReference type="RefSeq" id="WP_114768995.1">
    <property type="nucleotide sequence ID" value="NZ_QQBB01000002.1"/>
</dbReference>
<dbReference type="PRINTS" id="PR01488">
    <property type="entry name" value="RTXTOXINA"/>
</dbReference>
<dbReference type="PANTHER" id="PTHR38340:SF1">
    <property type="entry name" value="S-LAYER PROTEIN"/>
    <property type="match status" value="1"/>
</dbReference>
<keyword evidence="6" id="KW-0843">Virulence</keyword>
<accession>A0A370HQE7</accession>
<dbReference type="AlphaFoldDB" id="A0A370HQE7"/>
<evidence type="ECO:0000256" key="5">
    <source>
        <dbReference type="ARBA" id="ARBA00022737"/>
    </source>
</evidence>
<evidence type="ECO:0000313" key="9">
    <source>
        <dbReference type="EMBL" id="RDI60779.1"/>
    </source>
</evidence>
<evidence type="ECO:0000256" key="2">
    <source>
        <dbReference type="ARBA" id="ARBA00004613"/>
    </source>
</evidence>
<dbReference type="InterPro" id="IPR001343">
    <property type="entry name" value="Hemolysn_Ca-bd"/>
</dbReference>
<keyword evidence="7" id="KW-0472">Membrane</keyword>
<dbReference type="PROSITE" id="PS00330">
    <property type="entry name" value="HEMOLYSIN_CALCIUM"/>
    <property type="match status" value="5"/>
</dbReference>
<gene>
    <name evidence="9" type="ORF">DES45_102167</name>
</gene>
<dbReference type="PRINTS" id="PR00313">
    <property type="entry name" value="CABNDNGRPT"/>
</dbReference>
<sequence>MAFNETKTLTSGADFYRETRAGSYRILGGDGNDNITVSVSRMTTTPDAGDELDGGNGNDTITAGATDDTLIGGLGADILRASDGNDVVDGGDGNDILDGGNGNDTLKGGAGTDTFLAGSGNDSMEGGDGADTFSAGLGDDTAEGGAGNDTMIGGAGQDSLSGGADNDDISGGDDDDILAGGAGADKLSGGSGFDTADYRGSGFAVTIHLSADSTTPGTGSGGDAEGDTLSSIERVYGSTKDDSLYGSTSVDVLDGWTGNDTLVGGGGADYLLGNGGFDTADYSASGAAVSIVLNSDQALFGTGSGGDAEGDQLNSVERVIGSLFNDTLTGGTGPEWLEGNDGADTISLNSGNDTALGGRGDDTLLGGDGNDNLAGGAGADSIDGGTGIDTANYTDFAIALTVDLAAGTSSDGDILNNIENIAGGSGADTLIGNALANTFSGGAGNDTFVGGAGADTFIGGADIDTVDYSMLTGGGINMQLTSTPGVFLIAQTGGTDAQGDILSEVENVIGSAFTDTLNGGPGANKLVSGAGNDIMRGGSGADLLVGNGDTFPGGFRQLIGDGITDGGTRGIDTFRSLDGWNLINGWETGERIEIDGIAKDAAGRNLISVTTFSGNYCLRIISDANPAGTTQVGDHETWVVLGSTSAITGTQATALANQVLAYVFVDPNLIA</sequence>
<dbReference type="Pfam" id="PF00353">
    <property type="entry name" value="HemolysinCabind"/>
    <property type="match status" value="8"/>
</dbReference>
<evidence type="ECO:0000256" key="7">
    <source>
        <dbReference type="ARBA" id="ARBA00023136"/>
    </source>
</evidence>
<keyword evidence="10" id="KW-1185">Reference proteome</keyword>
<evidence type="ECO:0000256" key="1">
    <source>
        <dbReference type="ARBA" id="ARBA00004370"/>
    </source>
</evidence>
<evidence type="ECO:0000313" key="10">
    <source>
        <dbReference type="Proteomes" id="UP000254925"/>
    </source>
</evidence>
<feature type="compositionally biased region" description="Acidic residues" evidence="8">
    <location>
        <begin position="165"/>
        <end position="177"/>
    </location>
</feature>
<keyword evidence="3" id="KW-0964">Secreted</keyword>
<dbReference type="GO" id="GO:0005576">
    <property type="term" value="C:extracellular region"/>
    <property type="evidence" value="ECO:0007669"/>
    <property type="project" value="UniProtKB-SubCell"/>
</dbReference>
<dbReference type="EMBL" id="QQBB01000002">
    <property type="protein sequence ID" value="RDI60779.1"/>
    <property type="molecule type" value="Genomic_DNA"/>
</dbReference>
<dbReference type="InterPro" id="IPR011049">
    <property type="entry name" value="Serralysin-like_metalloprot_C"/>
</dbReference>
<dbReference type="GO" id="GO:0005509">
    <property type="term" value="F:calcium ion binding"/>
    <property type="evidence" value="ECO:0007669"/>
    <property type="project" value="InterPro"/>
</dbReference>
<dbReference type="GO" id="GO:0016020">
    <property type="term" value="C:membrane"/>
    <property type="evidence" value="ECO:0007669"/>
    <property type="project" value="UniProtKB-SubCell"/>
</dbReference>
<evidence type="ECO:0000256" key="6">
    <source>
        <dbReference type="ARBA" id="ARBA00023026"/>
    </source>
</evidence>
<dbReference type="InterPro" id="IPR003995">
    <property type="entry name" value="RTX_toxin_determinant-A"/>
</dbReference>
<dbReference type="InterPro" id="IPR050557">
    <property type="entry name" value="RTX_toxin/Mannuronan_C5-epim"/>
</dbReference>
<dbReference type="SUPFAM" id="SSF51120">
    <property type="entry name" value="beta-Roll"/>
    <property type="match status" value="5"/>
</dbReference>
<reference evidence="9 10" key="1">
    <citation type="submission" date="2018-07" db="EMBL/GenBank/DDBJ databases">
        <title>Genomic Encyclopedia of Type Strains, Phase IV (KMG-IV): sequencing the most valuable type-strain genomes for metagenomic binning, comparative biology and taxonomic classification.</title>
        <authorList>
            <person name="Goeker M."/>
        </authorList>
    </citation>
    <scope>NUCLEOTIDE SEQUENCE [LARGE SCALE GENOMIC DNA]</scope>
    <source>
        <strain evidence="9 10">DSM 14364</strain>
    </source>
</reference>
<dbReference type="Gene3D" id="2.150.10.10">
    <property type="entry name" value="Serralysin-like metalloprotease, C-terminal"/>
    <property type="match status" value="6"/>
</dbReference>
<feature type="region of interest" description="Disordered" evidence="8">
    <location>
        <begin position="113"/>
        <end position="177"/>
    </location>
</feature>
<evidence type="ECO:0000256" key="3">
    <source>
        <dbReference type="ARBA" id="ARBA00022525"/>
    </source>
</evidence>
<comment type="caution">
    <text evidence="9">The sequence shown here is derived from an EMBL/GenBank/DDBJ whole genome shotgun (WGS) entry which is preliminary data.</text>
</comment>
<comment type="subcellular location">
    <subcellularLocation>
        <location evidence="1">Membrane</location>
    </subcellularLocation>
    <subcellularLocation>
        <location evidence="2">Secreted</location>
    </subcellularLocation>
</comment>
<dbReference type="OrthoDB" id="8012636at2"/>
<dbReference type="InterPro" id="IPR018511">
    <property type="entry name" value="Hemolysin-typ_Ca-bd_CS"/>
</dbReference>
<evidence type="ECO:0000256" key="4">
    <source>
        <dbReference type="ARBA" id="ARBA00022656"/>
    </source>
</evidence>
<protein>
    <submittedName>
        <fullName evidence="9">Hemolysin type calcium-binding protein</fullName>
    </submittedName>
</protein>
<keyword evidence="4" id="KW-0800">Toxin</keyword>
<keyword evidence="5" id="KW-0677">Repeat</keyword>
<dbReference type="PANTHER" id="PTHR38340">
    <property type="entry name" value="S-LAYER PROTEIN"/>
    <property type="match status" value="1"/>
</dbReference>
<organism evidence="9 10">
    <name type="scientific">Microvirga subterranea</name>
    <dbReference type="NCBI Taxonomy" id="186651"/>
    <lineage>
        <taxon>Bacteria</taxon>
        <taxon>Pseudomonadati</taxon>
        <taxon>Pseudomonadota</taxon>
        <taxon>Alphaproteobacteria</taxon>
        <taxon>Hyphomicrobiales</taxon>
        <taxon>Methylobacteriaceae</taxon>
        <taxon>Microvirga</taxon>
    </lineage>
</organism>